<keyword evidence="2" id="KW-1185">Reference proteome</keyword>
<accession>A0ABU9PT80</accession>
<proteinExistence type="predicted"/>
<dbReference type="Proteomes" id="UP001495910">
    <property type="component" value="Unassembled WGS sequence"/>
</dbReference>
<organism evidence="1 2">
    <name type="scientific">Collimonas rhizosphaerae</name>
    <dbReference type="NCBI Taxonomy" id="3126357"/>
    <lineage>
        <taxon>Bacteria</taxon>
        <taxon>Pseudomonadati</taxon>
        <taxon>Pseudomonadota</taxon>
        <taxon>Betaproteobacteria</taxon>
        <taxon>Burkholderiales</taxon>
        <taxon>Oxalobacteraceae</taxon>
        <taxon>Collimonas</taxon>
    </lineage>
</organism>
<dbReference type="RefSeq" id="WP_342828832.1">
    <property type="nucleotide sequence ID" value="NZ_JBANDC010000004.1"/>
</dbReference>
<reference evidence="1 2" key="1">
    <citation type="submission" date="2024-02" db="EMBL/GenBank/DDBJ databases">
        <title>Draft genome sequence of Collimonas sp. strain H4R21, an effective mineral-weathering bacterial strain isolated from the beech rhizosphere.</title>
        <authorList>
            <person name="Morin E."/>
            <person name="Uroz S."/>
            <person name="Leveau J.H.J."/>
            <person name="Kumar R."/>
            <person name="Rey M.W."/>
            <person name="Pham J."/>
        </authorList>
    </citation>
    <scope>NUCLEOTIDE SEQUENCE [LARGE SCALE GENOMIC DNA]</scope>
    <source>
        <strain evidence="1 2">H4R21</strain>
    </source>
</reference>
<dbReference type="EMBL" id="JBANDC010000004">
    <property type="protein sequence ID" value="MEM4987213.1"/>
    <property type="molecule type" value="Genomic_DNA"/>
</dbReference>
<sequence length="43" mass="4366">MPNHELLPGNAADGDAQDRGIVIAFFNANSGLGGLQWLVGGDG</sequence>
<gene>
    <name evidence="1" type="ORF">V8G57_07400</name>
</gene>
<evidence type="ECO:0000313" key="2">
    <source>
        <dbReference type="Proteomes" id="UP001495910"/>
    </source>
</evidence>
<evidence type="ECO:0000313" key="1">
    <source>
        <dbReference type="EMBL" id="MEM4987213.1"/>
    </source>
</evidence>
<name>A0ABU9PT80_9BURK</name>
<comment type="caution">
    <text evidence="1">The sequence shown here is derived from an EMBL/GenBank/DDBJ whole genome shotgun (WGS) entry which is preliminary data.</text>
</comment>
<protein>
    <submittedName>
        <fullName evidence="1">Uncharacterized protein</fullName>
    </submittedName>
</protein>